<organism evidence="5 6">
    <name type="scientific">Gymnodraco acuticeps</name>
    <name type="common">Antarctic dragonfish</name>
    <dbReference type="NCBI Taxonomy" id="8218"/>
    <lineage>
        <taxon>Eukaryota</taxon>
        <taxon>Metazoa</taxon>
        <taxon>Chordata</taxon>
        <taxon>Craniata</taxon>
        <taxon>Vertebrata</taxon>
        <taxon>Euteleostomi</taxon>
        <taxon>Actinopterygii</taxon>
        <taxon>Neopterygii</taxon>
        <taxon>Teleostei</taxon>
        <taxon>Neoteleostei</taxon>
        <taxon>Acanthomorphata</taxon>
        <taxon>Eupercaria</taxon>
        <taxon>Perciformes</taxon>
        <taxon>Notothenioidei</taxon>
        <taxon>Bathydraconidae</taxon>
        <taxon>Gymnodraco</taxon>
    </lineage>
</organism>
<gene>
    <name evidence="6" type="primary">LOC117536837</name>
</gene>
<dbReference type="OrthoDB" id="10061326at2759"/>
<evidence type="ECO:0000256" key="1">
    <source>
        <dbReference type="ARBA" id="ARBA00001968"/>
    </source>
</evidence>
<keyword evidence="2" id="KW-0479">Metal-binding</keyword>
<dbReference type="InterPro" id="IPR027806">
    <property type="entry name" value="HARBI1_dom"/>
</dbReference>
<dbReference type="SUPFAM" id="SSF56672">
    <property type="entry name" value="DNA/RNA polymerases"/>
    <property type="match status" value="1"/>
</dbReference>
<dbReference type="InterPro" id="IPR000477">
    <property type="entry name" value="RT_dom"/>
</dbReference>
<comment type="cofactor">
    <cofactor evidence="1">
        <name>a divalent metal cation</name>
        <dbReference type="ChEBI" id="CHEBI:60240"/>
    </cofactor>
</comment>
<dbReference type="InParanoid" id="A0A6P8T2Z2"/>
<evidence type="ECO:0000259" key="4">
    <source>
        <dbReference type="PROSITE" id="PS50878"/>
    </source>
</evidence>
<dbReference type="Proteomes" id="UP000515161">
    <property type="component" value="Unplaced"/>
</dbReference>
<dbReference type="PROSITE" id="PS50878">
    <property type="entry name" value="RT_POL"/>
    <property type="match status" value="1"/>
</dbReference>
<dbReference type="KEGG" id="gacu:117536837"/>
<protein>
    <submittedName>
        <fullName evidence="6">Uncharacterized protein LOC117536837</fullName>
    </submittedName>
</protein>
<evidence type="ECO:0000256" key="3">
    <source>
        <dbReference type="SAM" id="SignalP"/>
    </source>
</evidence>
<evidence type="ECO:0000313" key="5">
    <source>
        <dbReference type="Proteomes" id="UP000515161"/>
    </source>
</evidence>
<feature type="domain" description="Reverse transcriptase" evidence="4">
    <location>
        <begin position="1"/>
        <end position="188"/>
    </location>
</feature>
<name>A0A6P8T2Z2_GYMAC</name>
<accession>A0A6P8T2Z2</accession>
<dbReference type="RefSeq" id="XP_034057796.1">
    <property type="nucleotide sequence ID" value="XM_034201905.1"/>
</dbReference>
<feature type="signal peptide" evidence="3">
    <location>
        <begin position="1"/>
        <end position="19"/>
    </location>
</feature>
<dbReference type="AlphaFoldDB" id="A0A6P8T2Z2"/>
<dbReference type="InterPro" id="IPR043502">
    <property type="entry name" value="DNA/RNA_pol_sf"/>
</dbReference>
<feature type="chain" id="PRO_5027896495" evidence="3">
    <location>
        <begin position="20"/>
        <end position="620"/>
    </location>
</feature>
<dbReference type="Pfam" id="PF00078">
    <property type="entry name" value="RVT_1"/>
    <property type="match status" value="1"/>
</dbReference>
<dbReference type="GO" id="GO:0046872">
    <property type="term" value="F:metal ion binding"/>
    <property type="evidence" value="ECO:0007669"/>
    <property type="project" value="UniProtKB-KW"/>
</dbReference>
<dbReference type="GeneID" id="117536837"/>
<sequence length="620" mass="69251">MKVCTLNISILILLDISAAFDTVSHTILLNRLSVYLGLSGTALSWFHSYLSNRQPFVTIGKSSSPPAPVNQGVPQGSVLGPLLFNIYMLPLGEIIRRHGLNFHSYADDTQLYISTNPSSQLPPLSLVNCLRDIQAWMSKNLLKLNNNKTELMVVAPKTLLRKVGDLLLTIDGGSIHPSPEVRSLGVTLDSSLTFNSHIRSTVKTAFFHLRNISRLRPTLPDPVAETLIHTFISSRLDYSTVALVYAMSRRRPRIVRRCWVHTILRKRLQRGEYHVLVQELRLNGVLFQQYFRMSKDAFDELLGKVGPLIAKADTRMRLSIGPAERLAICLRYLATGDSYRTIAFSYRVGHATVAVIVKEVAGAIWTALVEETMPVPQTEDWRAIAAGFQERWNFPNCVGAIDGKHVVIQAPAWLLAVVDAQYLFRVVDVGGFGRSGDSGSLRNSAFGEGLRDGSLQLPPDTVIPGAERLGLLPHVFIGDEAFPLLDNLLRPFPGRQLTRERRLFNYRLSRARLVVECAFGILSSQWRMFRRVITTSPEVTELCVKATCVLHNFLRRKTIGRSSRTPVVPVVAESSDEAPTLRDAPMMGSNNATCRSIQLRETFCSYLNEEGVVSWQHKVV</sequence>
<dbReference type="PANTHER" id="PTHR33332">
    <property type="entry name" value="REVERSE TRANSCRIPTASE DOMAIN-CONTAINING PROTEIN"/>
    <property type="match status" value="1"/>
</dbReference>
<reference evidence="6" key="1">
    <citation type="submission" date="2025-08" db="UniProtKB">
        <authorList>
            <consortium name="RefSeq"/>
        </authorList>
    </citation>
    <scope>IDENTIFICATION</scope>
</reference>
<evidence type="ECO:0000313" key="6">
    <source>
        <dbReference type="RefSeq" id="XP_034057796.1"/>
    </source>
</evidence>
<keyword evidence="5" id="KW-1185">Reference proteome</keyword>
<evidence type="ECO:0000256" key="2">
    <source>
        <dbReference type="ARBA" id="ARBA00022723"/>
    </source>
</evidence>
<proteinExistence type="predicted"/>
<dbReference type="Pfam" id="PF13359">
    <property type="entry name" value="DDE_Tnp_4"/>
    <property type="match status" value="1"/>
</dbReference>
<keyword evidence="3" id="KW-0732">Signal</keyword>